<gene>
    <name evidence="3" type="ORF">GCM10011511_45520</name>
</gene>
<accession>A0A8J2XW42</accession>
<sequence length="258" mass="29114">MNHTKLVYSMNLRACLLIALTLLIVSTSVRAQVQTEGHQVQSPYTPPVSKRPIRSLPIKDTGVEEKLVQLALQNVGYDAVTRGITIAQYKVKKEKLSWFDLLQISSQFNDQSFKHYAANSNIAYIYPKYFYGITIPIGTLLSKGGSVKAAREEVKIAEDNQIIAALKLRTDVLSKYKQWRSSNALVNLQRQVADDIHAAFLQVEKRFNDGQVTIEAYSDASRSYTTEMTKLITFQLQADTQKLEIEQIIGVRLESVLN</sequence>
<comment type="caution">
    <text evidence="3">The sequence shown here is derived from an EMBL/GenBank/DDBJ whole genome shotgun (WGS) entry which is preliminary data.</text>
</comment>
<proteinExistence type="inferred from homology"/>
<evidence type="ECO:0000313" key="3">
    <source>
        <dbReference type="EMBL" id="GGB16597.1"/>
    </source>
</evidence>
<dbReference type="GO" id="GO:0015562">
    <property type="term" value="F:efflux transmembrane transporter activity"/>
    <property type="evidence" value="ECO:0007669"/>
    <property type="project" value="InterPro"/>
</dbReference>
<organism evidence="3 4">
    <name type="scientific">Puia dinghuensis</name>
    <dbReference type="NCBI Taxonomy" id="1792502"/>
    <lineage>
        <taxon>Bacteria</taxon>
        <taxon>Pseudomonadati</taxon>
        <taxon>Bacteroidota</taxon>
        <taxon>Chitinophagia</taxon>
        <taxon>Chitinophagales</taxon>
        <taxon>Chitinophagaceae</taxon>
        <taxon>Puia</taxon>
    </lineage>
</organism>
<reference evidence="3" key="2">
    <citation type="submission" date="2020-09" db="EMBL/GenBank/DDBJ databases">
        <authorList>
            <person name="Sun Q."/>
            <person name="Zhou Y."/>
        </authorList>
    </citation>
    <scope>NUCLEOTIDE SEQUENCE</scope>
    <source>
        <strain evidence="3">CGMCC 1.15448</strain>
    </source>
</reference>
<comment type="similarity">
    <text evidence="1">Belongs to the outer membrane factor (OMF) (TC 1.B.17) family.</text>
</comment>
<dbReference type="Proteomes" id="UP000607559">
    <property type="component" value="Unassembled WGS sequence"/>
</dbReference>
<feature type="chain" id="PRO_5035214505" description="Outer membrane efflux protein" evidence="2">
    <location>
        <begin position="32"/>
        <end position="258"/>
    </location>
</feature>
<feature type="signal peptide" evidence="2">
    <location>
        <begin position="1"/>
        <end position="31"/>
    </location>
</feature>
<reference evidence="3" key="1">
    <citation type="journal article" date="2014" name="Int. J. Syst. Evol. Microbiol.">
        <title>Complete genome sequence of Corynebacterium casei LMG S-19264T (=DSM 44701T), isolated from a smear-ripened cheese.</title>
        <authorList>
            <consortium name="US DOE Joint Genome Institute (JGI-PGF)"/>
            <person name="Walter F."/>
            <person name="Albersmeier A."/>
            <person name="Kalinowski J."/>
            <person name="Ruckert C."/>
        </authorList>
    </citation>
    <scope>NUCLEOTIDE SEQUENCE</scope>
    <source>
        <strain evidence="3">CGMCC 1.15448</strain>
    </source>
</reference>
<evidence type="ECO:0000256" key="2">
    <source>
        <dbReference type="SAM" id="SignalP"/>
    </source>
</evidence>
<dbReference type="Gene3D" id="1.20.1600.10">
    <property type="entry name" value="Outer membrane efflux proteins (OEP)"/>
    <property type="match status" value="1"/>
</dbReference>
<dbReference type="InterPro" id="IPR003423">
    <property type="entry name" value="OMP_efflux"/>
</dbReference>
<keyword evidence="2" id="KW-0732">Signal</keyword>
<evidence type="ECO:0008006" key="5">
    <source>
        <dbReference type="Google" id="ProtNLM"/>
    </source>
</evidence>
<dbReference type="AlphaFoldDB" id="A0A8J2XW42"/>
<keyword evidence="4" id="KW-1185">Reference proteome</keyword>
<dbReference type="EMBL" id="BMJC01000005">
    <property type="protein sequence ID" value="GGB16597.1"/>
    <property type="molecule type" value="Genomic_DNA"/>
</dbReference>
<evidence type="ECO:0000313" key="4">
    <source>
        <dbReference type="Proteomes" id="UP000607559"/>
    </source>
</evidence>
<dbReference type="Pfam" id="PF02321">
    <property type="entry name" value="OEP"/>
    <property type="match status" value="1"/>
</dbReference>
<evidence type="ECO:0000256" key="1">
    <source>
        <dbReference type="ARBA" id="ARBA00007613"/>
    </source>
</evidence>
<name>A0A8J2XW42_9BACT</name>
<protein>
    <recommendedName>
        <fullName evidence="5">Outer membrane efflux protein</fullName>
    </recommendedName>
</protein>
<dbReference type="SUPFAM" id="SSF56954">
    <property type="entry name" value="Outer membrane efflux proteins (OEP)"/>
    <property type="match status" value="1"/>
</dbReference>